<reference evidence="1 2" key="1">
    <citation type="journal article" date="2013" name="Genome Announc.">
        <title>Draft Genome Sequence of a Benzothiophene-Desulfurizing Bacterium, Gordona terrae Strain C-6.</title>
        <authorList>
            <person name="Wang W."/>
            <person name="Ma T."/>
            <person name="Ren Y."/>
            <person name="Li G."/>
        </authorList>
    </citation>
    <scope>NUCLEOTIDE SEQUENCE [LARGE SCALE GENOMIC DNA]</scope>
    <source>
        <strain evidence="1 2">C-6</strain>
    </source>
</reference>
<proteinExistence type="predicted"/>
<comment type="caution">
    <text evidence="1">The sequence shown here is derived from an EMBL/GenBank/DDBJ whole genome shotgun (WGS) entry which is preliminary data.</text>
</comment>
<protein>
    <submittedName>
        <fullName evidence="1">Uncharacterized protein</fullName>
    </submittedName>
</protein>
<dbReference type="EMBL" id="AQPW01000010">
    <property type="protein sequence ID" value="EON32744.1"/>
    <property type="molecule type" value="Genomic_DNA"/>
</dbReference>
<sequence>MVIVAGSLRVDPRGRADYLAGCEE</sequence>
<name>R7YAI8_9ACTN</name>
<organism evidence="1 2">
    <name type="scientific">Gordonia terrae C-6</name>
    <dbReference type="NCBI Taxonomy" id="1316928"/>
    <lineage>
        <taxon>Bacteria</taxon>
        <taxon>Bacillati</taxon>
        <taxon>Actinomycetota</taxon>
        <taxon>Actinomycetes</taxon>
        <taxon>Mycobacteriales</taxon>
        <taxon>Gordoniaceae</taxon>
        <taxon>Gordonia</taxon>
    </lineage>
</organism>
<evidence type="ECO:0000313" key="2">
    <source>
        <dbReference type="Proteomes" id="UP000013569"/>
    </source>
</evidence>
<dbReference type="AlphaFoldDB" id="R7YAI8"/>
<dbReference type="Proteomes" id="UP000013569">
    <property type="component" value="Unassembled WGS sequence"/>
</dbReference>
<evidence type="ECO:0000313" key="1">
    <source>
        <dbReference type="EMBL" id="EON32744.1"/>
    </source>
</evidence>
<gene>
    <name evidence="1" type="ORF">GTC6_10296</name>
</gene>
<accession>R7YAI8</accession>